<proteinExistence type="predicted"/>
<dbReference type="Proteomes" id="UP000003688">
    <property type="component" value="Unassembled WGS sequence"/>
</dbReference>
<name>B9XNZ2_PEDPL</name>
<organism evidence="2 3">
    <name type="scientific">Pedosphaera parvula (strain Ellin514)</name>
    <dbReference type="NCBI Taxonomy" id="320771"/>
    <lineage>
        <taxon>Bacteria</taxon>
        <taxon>Pseudomonadati</taxon>
        <taxon>Verrucomicrobiota</taxon>
        <taxon>Pedosphaerae</taxon>
        <taxon>Pedosphaerales</taxon>
        <taxon>Pedosphaeraceae</taxon>
        <taxon>Pedosphaera</taxon>
    </lineage>
</organism>
<evidence type="ECO:0000313" key="3">
    <source>
        <dbReference type="Proteomes" id="UP000003688"/>
    </source>
</evidence>
<dbReference type="EMBL" id="ABOX02000043">
    <property type="protein sequence ID" value="EEF58458.1"/>
    <property type="molecule type" value="Genomic_DNA"/>
</dbReference>
<dbReference type="GO" id="GO:0004534">
    <property type="term" value="F:5'-3' RNA exonuclease activity"/>
    <property type="evidence" value="ECO:0007669"/>
    <property type="project" value="TreeGrafter"/>
</dbReference>
<dbReference type="InterPro" id="IPR016195">
    <property type="entry name" value="Pol/histidinol_Pase-like"/>
</dbReference>
<feature type="domain" description="Polymerase/histidinol phosphatase N-terminal" evidence="1">
    <location>
        <begin position="3"/>
        <end position="68"/>
    </location>
</feature>
<dbReference type="SUPFAM" id="SSF89550">
    <property type="entry name" value="PHP domain-like"/>
    <property type="match status" value="1"/>
</dbReference>
<dbReference type="Pfam" id="PF02811">
    <property type="entry name" value="PHP"/>
    <property type="match status" value="1"/>
</dbReference>
<keyword evidence="3" id="KW-1185">Reference proteome</keyword>
<evidence type="ECO:0000259" key="1">
    <source>
        <dbReference type="SMART" id="SM00481"/>
    </source>
</evidence>
<gene>
    <name evidence="2" type="ORF">Cflav_PD1081</name>
</gene>
<dbReference type="SMART" id="SM00481">
    <property type="entry name" value="POLIIIAc"/>
    <property type="match status" value="1"/>
</dbReference>
<dbReference type="GO" id="GO:0035312">
    <property type="term" value="F:5'-3' DNA exonuclease activity"/>
    <property type="evidence" value="ECO:0007669"/>
    <property type="project" value="TreeGrafter"/>
</dbReference>
<dbReference type="PANTHER" id="PTHR42924:SF3">
    <property type="entry name" value="POLYMERASE_HISTIDINOL PHOSPHATASE N-TERMINAL DOMAIN-CONTAINING PROTEIN"/>
    <property type="match status" value="1"/>
</dbReference>
<comment type="caution">
    <text evidence="2">The sequence shown here is derived from an EMBL/GenBank/DDBJ whole genome shotgun (WGS) entry which is preliminary data.</text>
</comment>
<dbReference type="AlphaFoldDB" id="B9XNZ2"/>
<dbReference type="Gene3D" id="1.10.150.650">
    <property type="match status" value="1"/>
</dbReference>
<evidence type="ECO:0000313" key="2">
    <source>
        <dbReference type="EMBL" id="EEF58458.1"/>
    </source>
</evidence>
<protein>
    <submittedName>
        <fullName evidence="2">PHP domain protein</fullName>
    </submittedName>
</protein>
<sequence length="282" mass="31012">MFADLHLHTNFSDGTFTPEELAMHGKRHELAAMALTDHDTLEGCERMGAACETNGIEFVTGTELTAELRGVELHLLGYFLDVNNQKLLTEVARFQAVRQNRIREMVEKLNQLGVPLQAEAVFRIANCRSPGRPHVARALVQEGLCGSLDEAFDRFLKANRAAWVPKCQMSALDAIALIHQAGGVAVMAHPGLNRTDDVIPELVEAGLDGIECFHSKHSNSTSRHYLAMAERYQLLITGGSDCHGMNKGKPLVGSVKLPYQHVIKLKERAEEQKAKLTKPAAA</sequence>
<dbReference type="InterPro" id="IPR052018">
    <property type="entry name" value="PHP_domain"/>
</dbReference>
<dbReference type="InterPro" id="IPR004013">
    <property type="entry name" value="PHP_dom"/>
</dbReference>
<accession>B9XNZ2</accession>
<dbReference type="OrthoDB" id="9804333at2"/>
<dbReference type="Gene3D" id="3.20.20.140">
    <property type="entry name" value="Metal-dependent hydrolases"/>
    <property type="match status" value="1"/>
</dbReference>
<dbReference type="CDD" id="cd07438">
    <property type="entry name" value="PHP_HisPPase_AMP"/>
    <property type="match status" value="1"/>
</dbReference>
<dbReference type="PANTHER" id="PTHR42924">
    <property type="entry name" value="EXONUCLEASE"/>
    <property type="match status" value="1"/>
</dbReference>
<reference evidence="2 3" key="1">
    <citation type="journal article" date="2011" name="J. Bacteriol.">
        <title>Genome sequence of 'Pedosphaera parvula' Ellin514, an aerobic Verrucomicrobial isolate from pasture soil.</title>
        <authorList>
            <person name="Kant R."/>
            <person name="van Passel M.W."/>
            <person name="Sangwan P."/>
            <person name="Palva A."/>
            <person name="Lucas S."/>
            <person name="Copeland A."/>
            <person name="Lapidus A."/>
            <person name="Glavina Del Rio T."/>
            <person name="Dalin E."/>
            <person name="Tice H."/>
            <person name="Bruce D."/>
            <person name="Goodwin L."/>
            <person name="Pitluck S."/>
            <person name="Chertkov O."/>
            <person name="Larimer F.W."/>
            <person name="Land M.L."/>
            <person name="Hauser L."/>
            <person name="Brettin T.S."/>
            <person name="Detter J.C."/>
            <person name="Han S."/>
            <person name="de Vos W.M."/>
            <person name="Janssen P.H."/>
            <person name="Smidt H."/>
        </authorList>
    </citation>
    <scope>NUCLEOTIDE SEQUENCE [LARGE SCALE GENOMIC DNA]</scope>
    <source>
        <strain evidence="2 3">Ellin514</strain>
    </source>
</reference>
<dbReference type="RefSeq" id="WP_007417528.1">
    <property type="nucleotide sequence ID" value="NZ_ABOX02000043.1"/>
</dbReference>
<dbReference type="STRING" id="320771.Cflav_PD1081"/>
<dbReference type="InterPro" id="IPR003141">
    <property type="entry name" value="Pol/His_phosphatase_N"/>
</dbReference>